<name>A0A449BCI6_HAPAX</name>
<proteinExistence type="inferred from homology"/>
<keyword evidence="5" id="KW-0175">Coiled coil</keyword>
<organism evidence="6 7">
    <name type="scientific">Haploplasma axanthum</name>
    <name type="common">Acholeplasma axanthum</name>
    <dbReference type="NCBI Taxonomy" id="29552"/>
    <lineage>
        <taxon>Bacteria</taxon>
        <taxon>Bacillati</taxon>
        <taxon>Mycoplasmatota</taxon>
        <taxon>Mollicutes</taxon>
        <taxon>Acholeplasmatales</taxon>
        <taxon>Acholeplasmataceae</taxon>
        <taxon>Haploplasma</taxon>
    </lineage>
</organism>
<dbReference type="GO" id="GO:0046961">
    <property type="term" value="F:proton-transporting ATPase activity, rotational mechanism"/>
    <property type="evidence" value="ECO:0007669"/>
    <property type="project" value="InterPro"/>
</dbReference>
<comment type="similarity">
    <text evidence="1 4">Belongs to the V-ATPase D subunit family.</text>
</comment>
<evidence type="ECO:0000256" key="1">
    <source>
        <dbReference type="ARBA" id="ARBA00005850"/>
    </source>
</evidence>
<evidence type="ECO:0000256" key="4">
    <source>
        <dbReference type="HAMAP-Rule" id="MF_00271"/>
    </source>
</evidence>
<dbReference type="PANTHER" id="PTHR11671">
    <property type="entry name" value="V-TYPE ATP SYNTHASE SUBUNIT D"/>
    <property type="match status" value="1"/>
</dbReference>
<dbReference type="Proteomes" id="UP000289841">
    <property type="component" value="Chromosome"/>
</dbReference>
<dbReference type="HAMAP" id="MF_00271">
    <property type="entry name" value="ATP_synth_D_arch"/>
    <property type="match status" value="1"/>
</dbReference>
<keyword evidence="4" id="KW-0375">Hydrogen ion transport</keyword>
<feature type="coiled-coil region" evidence="5">
    <location>
        <begin position="144"/>
        <end position="193"/>
    </location>
</feature>
<dbReference type="KEGG" id="aaxa:NCTC10138_00502"/>
<dbReference type="NCBIfam" id="TIGR00309">
    <property type="entry name" value="V_ATPase_subD"/>
    <property type="match status" value="1"/>
</dbReference>
<dbReference type="OrthoDB" id="9781718at2"/>
<dbReference type="GO" id="GO:0005524">
    <property type="term" value="F:ATP binding"/>
    <property type="evidence" value="ECO:0007669"/>
    <property type="project" value="UniProtKB-UniRule"/>
</dbReference>
<dbReference type="GO" id="GO:0046933">
    <property type="term" value="F:proton-transporting ATP synthase activity, rotational mechanism"/>
    <property type="evidence" value="ECO:0007669"/>
    <property type="project" value="UniProtKB-UniRule"/>
</dbReference>
<evidence type="ECO:0000313" key="6">
    <source>
        <dbReference type="EMBL" id="VEU80145.1"/>
    </source>
</evidence>
<dbReference type="RefSeq" id="WP_026391167.1">
    <property type="nucleotide sequence ID" value="NZ_LR215048.1"/>
</dbReference>
<accession>A0A449BCI6</accession>
<gene>
    <name evidence="6" type="primary">ntpD_1</name>
    <name evidence="4" type="synonym">atpD</name>
    <name evidence="6" type="ORF">NCTC10138_00502</name>
</gene>
<sequence>MSKSQINPTRMELIKLKNKLKMSIRGHKLLKDKQDELVHTFIKLVYETRNKRVEVDQLFSDALTVFNDMKEQMALAPIYEMLMIPSSNLNIKYAYKSIMTVEIPKIDLNINISNEQTYSDITSPIEIDTVKDKMNLVFPKLIELSEMEQSINLLSEEIAKTRRRVNVIENIMIPELKEDIKRITMKLEDNERSNTVRIMKSKDIVLEKIAKEREKRNQKNSD</sequence>
<evidence type="ECO:0000256" key="3">
    <source>
        <dbReference type="ARBA" id="ARBA00023065"/>
    </source>
</evidence>
<protein>
    <recommendedName>
        <fullName evidence="4">V-type ATP synthase subunit D</fullName>
    </recommendedName>
    <alternativeName>
        <fullName evidence="4">V-ATPase subunit D</fullName>
    </alternativeName>
</protein>
<evidence type="ECO:0000256" key="5">
    <source>
        <dbReference type="SAM" id="Coils"/>
    </source>
</evidence>
<keyword evidence="2 4" id="KW-0813">Transport</keyword>
<dbReference type="InterPro" id="IPR002699">
    <property type="entry name" value="V_ATPase_D"/>
</dbReference>
<dbReference type="Gene3D" id="1.10.287.3240">
    <property type="match status" value="1"/>
</dbReference>
<keyword evidence="4" id="KW-0066">ATP synthesis</keyword>
<dbReference type="GO" id="GO:0042777">
    <property type="term" value="P:proton motive force-driven plasma membrane ATP synthesis"/>
    <property type="evidence" value="ECO:0007669"/>
    <property type="project" value="UniProtKB-UniRule"/>
</dbReference>
<comment type="function">
    <text evidence="4">Produces ATP from ADP in the presence of a proton gradient across the membrane.</text>
</comment>
<dbReference type="Pfam" id="PF01813">
    <property type="entry name" value="ATP-synt_D"/>
    <property type="match status" value="1"/>
</dbReference>
<evidence type="ECO:0000256" key="2">
    <source>
        <dbReference type="ARBA" id="ARBA00022448"/>
    </source>
</evidence>
<keyword evidence="3 4" id="KW-0406">Ion transport</keyword>
<keyword evidence="7" id="KW-1185">Reference proteome</keyword>
<dbReference type="STRING" id="1278311.GCA_000428705_00872"/>
<dbReference type="EMBL" id="LR215048">
    <property type="protein sequence ID" value="VEU80145.1"/>
    <property type="molecule type" value="Genomic_DNA"/>
</dbReference>
<reference evidence="6 7" key="1">
    <citation type="submission" date="2019-01" db="EMBL/GenBank/DDBJ databases">
        <authorList>
            <consortium name="Pathogen Informatics"/>
        </authorList>
    </citation>
    <scope>NUCLEOTIDE SEQUENCE [LARGE SCALE GENOMIC DNA]</scope>
    <source>
        <strain evidence="6 7">NCTC10138</strain>
    </source>
</reference>
<evidence type="ECO:0000313" key="7">
    <source>
        <dbReference type="Proteomes" id="UP000289841"/>
    </source>
</evidence>
<dbReference type="AlphaFoldDB" id="A0A449BCI6"/>